<organism evidence="1 2">
    <name type="scientific">Carya illinoinensis</name>
    <name type="common">Pecan</name>
    <dbReference type="NCBI Taxonomy" id="32201"/>
    <lineage>
        <taxon>Eukaryota</taxon>
        <taxon>Viridiplantae</taxon>
        <taxon>Streptophyta</taxon>
        <taxon>Embryophyta</taxon>
        <taxon>Tracheophyta</taxon>
        <taxon>Spermatophyta</taxon>
        <taxon>Magnoliopsida</taxon>
        <taxon>eudicotyledons</taxon>
        <taxon>Gunneridae</taxon>
        <taxon>Pentapetalae</taxon>
        <taxon>rosids</taxon>
        <taxon>fabids</taxon>
        <taxon>Fagales</taxon>
        <taxon>Juglandaceae</taxon>
        <taxon>Carya</taxon>
    </lineage>
</organism>
<reference evidence="1" key="1">
    <citation type="submission" date="2020-12" db="EMBL/GenBank/DDBJ databases">
        <title>WGS assembly of Carya illinoinensis cv. Pawnee.</title>
        <authorList>
            <person name="Platts A."/>
            <person name="Shu S."/>
            <person name="Wright S."/>
            <person name="Barry K."/>
            <person name="Edger P."/>
            <person name="Pires J.C."/>
            <person name="Schmutz J."/>
        </authorList>
    </citation>
    <scope>NUCLEOTIDE SEQUENCE</scope>
    <source>
        <tissue evidence="1">Leaf</tissue>
    </source>
</reference>
<dbReference type="AlphaFoldDB" id="A0A8T1RL28"/>
<gene>
    <name evidence="1" type="ORF">CIPAW_01G109600</name>
</gene>
<accession>A0A8T1RL28</accession>
<evidence type="ECO:0000313" key="1">
    <source>
        <dbReference type="EMBL" id="KAG6667568.1"/>
    </source>
</evidence>
<dbReference type="EMBL" id="CM031809">
    <property type="protein sequence ID" value="KAG6667568.1"/>
    <property type="molecule type" value="Genomic_DNA"/>
</dbReference>
<protein>
    <submittedName>
        <fullName evidence="1">Uncharacterized protein</fullName>
    </submittedName>
</protein>
<dbReference type="Proteomes" id="UP000811609">
    <property type="component" value="Chromosome 1"/>
</dbReference>
<keyword evidence="2" id="KW-1185">Reference proteome</keyword>
<proteinExistence type="predicted"/>
<name>A0A8T1RL28_CARIL</name>
<comment type="caution">
    <text evidence="1">The sequence shown here is derived from an EMBL/GenBank/DDBJ whole genome shotgun (WGS) entry which is preliminary data.</text>
</comment>
<sequence>MKIINEHKLKICLKSGTEDIRIREYDVLHQQPENSQPNATSRINIVHLILTKDRRIRSTNGLVYSCALHILPFTQTFEIVGQDSRHHWLMTGTTDRLWSIFFLYKYSVGTIYIK</sequence>
<evidence type="ECO:0000313" key="2">
    <source>
        <dbReference type="Proteomes" id="UP000811609"/>
    </source>
</evidence>